<dbReference type="AlphaFoldDB" id="A0A3M7RGX3"/>
<dbReference type="EMBL" id="REGN01003395">
    <property type="protein sequence ID" value="RNA22823.1"/>
    <property type="molecule type" value="Genomic_DNA"/>
</dbReference>
<keyword evidence="3" id="KW-1185">Reference proteome</keyword>
<dbReference type="Proteomes" id="UP000276133">
    <property type="component" value="Unassembled WGS sequence"/>
</dbReference>
<feature type="compositionally biased region" description="Low complexity" evidence="1">
    <location>
        <begin position="89"/>
        <end position="102"/>
    </location>
</feature>
<accession>A0A3M7RGX3</accession>
<comment type="caution">
    <text evidence="2">The sequence shown here is derived from an EMBL/GenBank/DDBJ whole genome shotgun (WGS) entry which is preliminary data.</text>
</comment>
<evidence type="ECO:0000313" key="3">
    <source>
        <dbReference type="Proteomes" id="UP000276133"/>
    </source>
</evidence>
<evidence type="ECO:0000256" key="1">
    <source>
        <dbReference type="SAM" id="MobiDB-lite"/>
    </source>
</evidence>
<evidence type="ECO:0000313" key="2">
    <source>
        <dbReference type="EMBL" id="RNA22823.1"/>
    </source>
</evidence>
<proteinExistence type="predicted"/>
<organism evidence="2 3">
    <name type="scientific">Brachionus plicatilis</name>
    <name type="common">Marine rotifer</name>
    <name type="synonym">Brachionus muelleri</name>
    <dbReference type="NCBI Taxonomy" id="10195"/>
    <lineage>
        <taxon>Eukaryota</taxon>
        <taxon>Metazoa</taxon>
        <taxon>Spiralia</taxon>
        <taxon>Gnathifera</taxon>
        <taxon>Rotifera</taxon>
        <taxon>Eurotatoria</taxon>
        <taxon>Monogononta</taxon>
        <taxon>Pseudotrocha</taxon>
        <taxon>Ploima</taxon>
        <taxon>Brachionidae</taxon>
        <taxon>Brachionus</taxon>
    </lineage>
</organism>
<feature type="region of interest" description="Disordered" evidence="1">
    <location>
        <begin position="79"/>
        <end position="102"/>
    </location>
</feature>
<gene>
    <name evidence="2" type="ORF">BpHYR1_016695</name>
</gene>
<reference evidence="2 3" key="1">
    <citation type="journal article" date="2018" name="Sci. Rep.">
        <title>Genomic signatures of local adaptation to the degree of environmental predictability in rotifers.</title>
        <authorList>
            <person name="Franch-Gras L."/>
            <person name="Hahn C."/>
            <person name="Garcia-Roger E.M."/>
            <person name="Carmona M.J."/>
            <person name="Serra M."/>
            <person name="Gomez A."/>
        </authorList>
    </citation>
    <scope>NUCLEOTIDE SEQUENCE [LARGE SCALE GENOMIC DNA]</scope>
    <source>
        <strain evidence="2">HYR1</strain>
    </source>
</reference>
<name>A0A3M7RGX3_BRAPC</name>
<sequence length="102" mass="12045">MSTIPNQINKFKILFLLQNLPKEILGLPFSQMVKIKYFINEIEHEWKNIFNYIVMPCDLISTPLIFVLNILKLDQQNPEHGHKRQNVPQQQSLQSTQQLQKS</sequence>
<protein>
    <submittedName>
        <fullName evidence="2">Uncharacterized protein</fullName>
    </submittedName>
</protein>